<dbReference type="Gene3D" id="3.40.30.10">
    <property type="entry name" value="Glutaredoxin"/>
    <property type="match status" value="1"/>
</dbReference>
<sequence>MTDVVTGFNATYSEDDLTLEQITALEGDVVLEFGTSWCGYCKRAQPLIEEVMDDFTDVGHVKIFDGQGKPVGRHFQVKLWPTLILLHNGEEVGRVVRPDSADELRRLLDL</sequence>
<evidence type="ECO:0000313" key="3">
    <source>
        <dbReference type="Proteomes" id="UP000182769"/>
    </source>
</evidence>
<dbReference type="CDD" id="cd02947">
    <property type="entry name" value="TRX_family"/>
    <property type="match status" value="1"/>
</dbReference>
<dbReference type="OrthoDB" id="215495at2"/>
<reference evidence="3" key="1">
    <citation type="submission" date="2015-08" db="EMBL/GenBank/DDBJ databases">
        <authorList>
            <person name="Varghese N."/>
        </authorList>
    </citation>
    <scope>NUCLEOTIDE SEQUENCE [LARGE SCALE GENOMIC DNA]</scope>
    <source>
        <strain evidence="3">JCM 18476</strain>
    </source>
</reference>
<evidence type="ECO:0000259" key="1">
    <source>
        <dbReference type="PROSITE" id="PS51352"/>
    </source>
</evidence>
<feature type="domain" description="Thioredoxin" evidence="1">
    <location>
        <begin position="1"/>
        <end position="110"/>
    </location>
</feature>
<dbReference type="Proteomes" id="UP000182769">
    <property type="component" value="Unassembled WGS sequence"/>
</dbReference>
<dbReference type="InterPro" id="IPR036249">
    <property type="entry name" value="Thioredoxin-like_sf"/>
</dbReference>
<organism evidence="2 3">
    <name type="scientific">Marinomonas fungiae</name>
    <dbReference type="NCBI Taxonomy" id="1137284"/>
    <lineage>
        <taxon>Bacteria</taxon>
        <taxon>Pseudomonadati</taxon>
        <taxon>Pseudomonadota</taxon>
        <taxon>Gammaproteobacteria</taxon>
        <taxon>Oceanospirillales</taxon>
        <taxon>Oceanospirillaceae</taxon>
        <taxon>Marinomonas</taxon>
    </lineage>
</organism>
<dbReference type="SUPFAM" id="SSF52833">
    <property type="entry name" value="Thioredoxin-like"/>
    <property type="match status" value="1"/>
</dbReference>
<name>A0A0K6IMK0_9GAMM</name>
<dbReference type="EMBL" id="CYHG01000006">
    <property type="protein sequence ID" value="CUB04323.1"/>
    <property type="molecule type" value="Genomic_DNA"/>
</dbReference>
<keyword evidence="3" id="KW-1185">Reference proteome</keyword>
<proteinExistence type="predicted"/>
<dbReference type="PROSITE" id="PS51352">
    <property type="entry name" value="THIOREDOXIN_2"/>
    <property type="match status" value="1"/>
</dbReference>
<dbReference type="RefSeq" id="WP_055463262.1">
    <property type="nucleotide sequence ID" value="NZ_CYHG01000006.1"/>
</dbReference>
<gene>
    <name evidence="2" type="ORF">Ga0061065_106142</name>
</gene>
<dbReference type="Pfam" id="PF00085">
    <property type="entry name" value="Thioredoxin"/>
    <property type="match status" value="1"/>
</dbReference>
<dbReference type="InterPro" id="IPR013766">
    <property type="entry name" value="Thioredoxin_domain"/>
</dbReference>
<dbReference type="InterPro" id="IPR050620">
    <property type="entry name" value="Thioredoxin_H-type-like"/>
</dbReference>
<accession>A0A0K6IMK0</accession>
<dbReference type="PANTHER" id="PTHR10438">
    <property type="entry name" value="THIOREDOXIN"/>
    <property type="match status" value="1"/>
</dbReference>
<dbReference type="AlphaFoldDB" id="A0A0K6IMK0"/>
<dbReference type="STRING" id="1137284.GCA_001418205_02187"/>
<dbReference type="PANTHER" id="PTHR10438:SF468">
    <property type="entry name" value="THIOREDOXIN-1-RELATED"/>
    <property type="match status" value="1"/>
</dbReference>
<protein>
    <submittedName>
        <fullName evidence="2">Thioredoxin</fullName>
    </submittedName>
</protein>
<evidence type="ECO:0000313" key="2">
    <source>
        <dbReference type="EMBL" id="CUB04323.1"/>
    </source>
</evidence>